<dbReference type="RefSeq" id="XP_018185360.1">
    <property type="nucleotide sequence ID" value="XM_018334467.1"/>
</dbReference>
<evidence type="ECO:0000313" key="3">
    <source>
        <dbReference type="Proteomes" id="UP000076632"/>
    </source>
</evidence>
<protein>
    <submittedName>
        <fullName evidence="2">Uncharacterized protein</fullName>
    </submittedName>
</protein>
<dbReference type="Pfam" id="PF12311">
    <property type="entry name" value="DUF3632"/>
    <property type="match status" value="1"/>
</dbReference>
<reference evidence="2 3" key="1">
    <citation type="journal article" date="2016" name="Fungal Biol.">
        <title>The genome of Xylona heveae provides a window into fungal endophytism.</title>
        <authorList>
            <person name="Gazis R."/>
            <person name="Kuo A."/>
            <person name="Riley R."/>
            <person name="LaButti K."/>
            <person name="Lipzen A."/>
            <person name="Lin J."/>
            <person name="Amirebrahimi M."/>
            <person name="Hesse C.N."/>
            <person name="Spatafora J.W."/>
            <person name="Henrissat B."/>
            <person name="Hainaut M."/>
            <person name="Grigoriev I.V."/>
            <person name="Hibbett D.S."/>
        </authorList>
    </citation>
    <scope>NUCLEOTIDE SEQUENCE [LARGE SCALE GENOMIC DNA]</scope>
    <source>
        <strain evidence="2 3">TC161</strain>
    </source>
</reference>
<feature type="coiled-coil region" evidence="1">
    <location>
        <begin position="53"/>
        <end position="84"/>
    </location>
</feature>
<gene>
    <name evidence="2" type="ORF">L228DRAFT_263156</name>
</gene>
<dbReference type="PANTHER" id="PTHR38797">
    <property type="entry name" value="NUCLEAR PORE COMPLEX PROTEIN NUP85-RELATED"/>
    <property type="match status" value="1"/>
</dbReference>
<dbReference type="OrthoDB" id="3350591at2759"/>
<dbReference type="PANTHER" id="PTHR38797:SF4">
    <property type="entry name" value="NUCLEAR PORE COMPLEX PROTEIN NUP85"/>
    <property type="match status" value="1"/>
</dbReference>
<dbReference type="InterPro" id="IPR022085">
    <property type="entry name" value="OpdG"/>
</dbReference>
<accession>A0A165A127</accession>
<sequence>MSQLQLQTEAIEPDEDDLKLFHVVHDYVQSNSPHALSDAVEKLNSLYAMSLTAEELSQRKAQLAETMEEGEESIEDALDEYLENRWRGFHLWFWDEICKIAWQIPYTDCAQDKLVELVKALKTSPWQPIIHTKHEQLGSFPLWLNSSSEFPKIFRALSDGNDMKADEEGWDSDSRNRRQLNLRGFGARLMGSGAMGGIEFLCIWDVAKCLEGTYQIEGQKSGFAFSWGAKDARFSSNPATDADLALHVAEAAEWIRHGGRHLYGSYEYQAYAGGPLWDEKPRDEKGRKYALCPERWALWKSRFEEFSKHPEVDRNTRSKSTEIHQLIEEIEAEHGKVWKTKF</sequence>
<evidence type="ECO:0000256" key="1">
    <source>
        <dbReference type="SAM" id="Coils"/>
    </source>
</evidence>
<dbReference type="AlphaFoldDB" id="A0A165A127"/>
<keyword evidence="1" id="KW-0175">Coiled coil</keyword>
<proteinExistence type="predicted"/>
<keyword evidence="3" id="KW-1185">Reference proteome</keyword>
<dbReference type="GeneID" id="28899604"/>
<dbReference type="STRING" id="1328760.A0A165A127"/>
<dbReference type="Proteomes" id="UP000076632">
    <property type="component" value="Unassembled WGS sequence"/>
</dbReference>
<evidence type="ECO:0000313" key="2">
    <source>
        <dbReference type="EMBL" id="KZF19805.1"/>
    </source>
</evidence>
<dbReference type="InterPro" id="IPR053204">
    <property type="entry name" value="Oxopyrrolidines_Biosynth-assoc"/>
</dbReference>
<dbReference type="InParanoid" id="A0A165A127"/>
<name>A0A165A127_XYLHT</name>
<dbReference type="EMBL" id="KV407464">
    <property type="protein sequence ID" value="KZF19805.1"/>
    <property type="molecule type" value="Genomic_DNA"/>
</dbReference>
<organism evidence="2 3">
    <name type="scientific">Xylona heveae (strain CBS 132557 / TC161)</name>
    <dbReference type="NCBI Taxonomy" id="1328760"/>
    <lineage>
        <taxon>Eukaryota</taxon>
        <taxon>Fungi</taxon>
        <taxon>Dikarya</taxon>
        <taxon>Ascomycota</taxon>
        <taxon>Pezizomycotina</taxon>
        <taxon>Xylonomycetes</taxon>
        <taxon>Xylonales</taxon>
        <taxon>Xylonaceae</taxon>
        <taxon>Xylona</taxon>
    </lineage>
</organism>